<dbReference type="AlphaFoldDB" id="A0AAN7BNF7"/>
<keyword evidence="2" id="KW-0408">Iron</keyword>
<dbReference type="Proteomes" id="UP001301958">
    <property type="component" value="Unassembled WGS sequence"/>
</dbReference>
<dbReference type="PANTHER" id="PTHR47435">
    <property type="entry name" value="KELCH REPEAT PROTEIN (AFU_ORTHOLOGUE AFUA_5G12780)"/>
    <property type="match status" value="1"/>
</dbReference>
<dbReference type="SUPFAM" id="SSF117281">
    <property type="entry name" value="Kelch motif"/>
    <property type="match status" value="2"/>
</dbReference>
<sequence length="502" mass="53859">MDSFNLLKRRTTELFNSLPSSLPSLPSLPTGHSGFKGTWEKIQVPPLPRSGHTANIVSGTVYIFGGETDSPRRPTDNQMHAVILPSSGAQADYFAIKPKSSSTGETEPDPSLPTIVETTITDDSTEEIPLASPPTKGKSPSLPNVPSPRVGHASAVIGTRIFIFGGRSPSSSTPIDEAGRVWIFDTRTSLWSYLSPQPNTLFPSPRHFHSAVSTPKPNSFTNPPNPHPNPPLAQSQSWQEWARSTAETPDIGEVAELATDADSDGYGTLIIAGGILDSDGETDEVWAFDVRGKTWQRLPSLPNPAFVPALALYKSRLYHYAAGRLEYLELVVDEFNDKFATGEEVVLSSRDGGWKSFPVPNVTQEELLQHGPGERVGARLEAITVGGGREYLALIQGKTGKGGGYGDDVYVFQVPSQNMSIASATDTVLGVVKRGKTGEGKWVKVALGPEDDEDDESAEGPGGRAWIASTTMGELEENGIVVWGGKTDGEKVLGDGWVLRLG</sequence>
<accession>A0AAN7BNF7</accession>
<dbReference type="Pfam" id="PF01344">
    <property type="entry name" value="Kelch_1"/>
    <property type="match status" value="1"/>
</dbReference>
<proteinExistence type="predicted"/>
<evidence type="ECO:0000313" key="5">
    <source>
        <dbReference type="Proteomes" id="UP001301958"/>
    </source>
</evidence>
<feature type="region of interest" description="Disordered" evidence="3">
    <location>
        <begin position="209"/>
        <end position="237"/>
    </location>
</feature>
<dbReference type="Gene3D" id="2.120.10.80">
    <property type="entry name" value="Kelch-type beta propeller"/>
    <property type="match status" value="3"/>
</dbReference>
<evidence type="ECO:0000256" key="1">
    <source>
        <dbReference type="ARBA" id="ARBA00022737"/>
    </source>
</evidence>
<evidence type="ECO:0000256" key="3">
    <source>
        <dbReference type="SAM" id="MobiDB-lite"/>
    </source>
</evidence>
<evidence type="ECO:0000313" key="4">
    <source>
        <dbReference type="EMBL" id="KAK4226507.1"/>
    </source>
</evidence>
<dbReference type="EMBL" id="MU865346">
    <property type="protein sequence ID" value="KAK4226507.1"/>
    <property type="molecule type" value="Genomic_DNA"/>
</dbReference>
<keyword evidence="1" id="KW-0677">Repeat</keyword>
<dbReference type="InterPro" id="IPR006652">
    <property type="entry name" value="Kelch_1"/>
</dbReference>
<dbReference type="InterPro" id="IPR015915">
    <property type="entry name" value="Kelch-typ_b-propeller"/>
</dbReference>
<name>A0AAN7BNF7_9PEZI</name>
<evidence type="ECO:0000256" key="2">
    <source>
        <dbReference type="ARBA" id="ARBA00023004"/>
    </source>
</evidence>
<reference evidence="4" key="1">
    <citation type="journal article" date="2023" name="Mol. Phylogenet. Evol.">
        <title>Genome-scale phylogeny and comparative genomics of the fungal order Sordariales.</title>
        <authorList>
            <person name="Hensen N."/>
            <person name="Bonometti L."/>
            <person name="Westerberg I."/>
            <person name="Brannstrom I.O."/>
            <person name="Guillou S."/>
            <person name="Cros-Aarteil S."/>
            <person name="Calhoun S."/>
            <person name="Haridas S."/>
            <person name="Kuo A."/>
            <person name="Mondo S."/>
            <person name="Pangilinan J."/>
            <person name="Riley R."/>
            <person name="LaButti K."/>
            <person name="Andreopoulos B."/>
            <person name="Lipzen A."/>
            <person name="Chen C."/>
            <person name="Yan M."/>
            <person name="Daum C."/>
            <person name="Ng V."/>
            <person name="Clum A."/>
            <person name="Steindorff A."/>
            <person name="Ohm R.A."/>
            <person name="Martin F."/>
            <person name="Silar P."/>
            <person name="Natvig D.O."/>
            <person name="Lalanne C."/>
            <person name="Gautier V."/>
            <person name="Ament-Velasquez S.L."/>
            <person name="Kruys A."/>
            <person name="Hutchinson M.I."/>
            <person name="Powell A.J."/>
            <person name="Barry K."/>
            <person name="Miller A.N."/>
            <person name="Grigoriev I.V."/>
            <person name="Debuchy R."/>
            <person name="Gladieux P."/>
            <person name="Hiltunen Thoren M."/>
            <person name="Johannesson H."/>
        </authorList>
    </citation>
    <scope>NUCLEOTIDE SEQUENCE</scope>
    <source>
        <strain evidence="4">CBS 990.96</strain>
    </source>
</reference>
<dbReference type="PANTHER" id="PTHR47435:SF4">
    <property type="entry name" value="KELCH REPEAT PROTEIN (AFU_ORTHOLOGUE AFUA_5G12780)"/>
    <property type="match status" value="1"/>
</dbReference>
<protein>
    <submittedName>
        <fullName evidence="4">Nitrile-specifier protein 2</fullName>
    </submittedName>
</protein>
<reference evidence="4" key="2">
    <citation type="submission" date="2023-05" db="EMBL/GenBank/DDBJ databases">
        <authorList>
            <consortium name="Lawrence Berkeley National Laboratory"/>
            <person name="Steindorff A."/>
            <person name="Hensen N."/>
            <person name="Bonometti L."/>
            <person name="Westerberg I."/>
            <person name="Brannstrom I.O."/>
            <person name="Guillou S."/>
            <person name="Cros-Aarteil S."/>
            <person name="Calhoun S."/>
            <person name="Haridas S."/>
            <person name="Kuo A."/>
            <person name="Mondo S."/>
            <person name="Pangilinan J."/>
            <person name="Riley R."/>
            <person name="Labutti K."/>
            <person name="Andreopoulos B."/>
            <person name="Lipzen A."/>
            <person name="Chen C."/>
            <person name="Yanf M."/>
            <person name="Daum C."/>
            <person name="Ng V."/>
            <person name="Clum A."/>
            <person name="Ohm R."/>
            <person name="Martin F."/>
            <person name="Silar P."/>
            <person name="Natvig D."/>
            <person name="Lalanne C."/>
            <person name="Gautier V."/>
            <person name="Ament-Velasquez S.L."/>
            <person name="Kruys A."/>
            <person name="Hutchinson M.I."/>
            <person name="Powell A.J."/>
            <person name="Barry K."/>
            <person name="Miller A.N."/>
            <person name="Grigoriev I.V."/>
            <person name="Debuchy R."/>
            <person name="Gladieux P."/>
            <person name="Thoren M.H."/>
            <person name="Johannesson H."/>
        </authorList>
    </citation>
    <scope>NUCLEOTIDE SEQUENCE</scope>
    <source>
        <strain evidence="4">CBS 990.96</strain>
    </source>
</reference>
<dbReference type="GO" id="GO:0019760">
    <property type="term" value="P:glucosinolate metabolic process"/>
    <property type="evidence" value="ECO:0007669"/>
    <property type="project" value="UniProtKB-ARBA"/>
</dbReference>
<feature type="region of interest" description="Disordered" evidence="3">
    <location>
        <begin position="120"/>
        <end position="149"/>
    </location>
</feature>
<gene>
    <name evidence="4" type="ORF">QBC38DRAFT_480266</name>
</gene>
<comment type="caution">
    <text evidence="4">The sequence shown here is derived from an EMBL/GenBank/DDBJ whole genome shotgun (WGS) entry which is preliminary data.</text>
</comment>
<organism evidence="4 5">
    <name type="scientific">Podospora fimiseda</name>
    <dbReference type="NCBI Taxonomy" id="252190"/>
    <lineage>
        <taxon>Eukaryota</taxon>
        <taxon>Fungi</taxon>
        <taxon>Dikarya</taxon>
        <taxon>Ascomycota</taxon>
        <taxon>Pezizomycotina</taxon>
        <taxon>Sordariomycetes</taxon>
        <taxon>Sordariomycetidae</taxon>
        <taxon>Sordariales</taxon>
        <taxon>Podosporaceae</taxon>
        <taxon>Podospora</taxon>
    </lineage>
</organism>
<keyword evidence="5" id="KW-1185">Reference proteome</keyword>